<dbReference type="OrthoDB" id="702091at2"/>
<evidence type="ECO:0000313" key="2">
    <source>
        <dbReference type="Proteomes" id="UP000595426"/>
    </source>
</evidence>
<protein>
    <submittedName>
        <fullName evidence="1">Uncharacterized protein</fullName>
    </submittedName>
</protein>
<gene>
    <name evidence="1" type="ORF">I6H88_16340</name>
</gene>
<reference evidence="1 2" key="1">
    <citation type="submission" date="2020-12" db="EMBL/GenBank/DDBJ databases">
        <title>FDA dAtabase for Regulatory Grade micrObial Sequences (FDA-ARGOS): Supporting development and validation of Infectious Disease Dx tests.</title>
        <authorList>
            <person name="Kerrigan L."/>
            <person name="Long C."/>
            <person name="Tallon L."/>
            <person name="Sadzewicz L."/>
            <person name="Zhao X."/>
            <person name="Boylan J."/>
            <person name="Ott S."/>
            <person name="Bowen H."/>
            <person name="Vavikolanu K."/>
            <person name="Mehta A."/>
            <person name="Aluvathingal J."/>
            <person name="Nadendla S."/>
            <person name="Yan Y."/>
            <person name="Sichtig H."/>
        </authorList>
    </citation>
    <scope>NUCLEOTIDE SEQUENCE [LARGE SCALE GENOMIC DNA]</scope>
    <source>
        <strain evidence="1 2">FDAARGOS_1031</strain>
    </source>
</reference>
<organism evidence="1 2">
    <name type="scientific">Elizabethkingia bruuniana</name>
    <dbReference type="NCBI Taxonomy" id="1756149"/>
    <lineage>
        <taxon>Bacteria</taxon>
        <taxon>Pseudomonadati</taxon>
        <taxon>Bacteroidota</taxon>
        <taxon>Flavobacteriia</taxon>
        <taxon>Flavobacteriales</taxon>
        <taxon>Weeksellaceae</taxon>
        <taxon>Elizabethkingia</taxon>
    </lineage>
</organism>
<name>A0A7T7ZXX1_9FLAO</name>
<dbReference type="KEGG" id="egm:AYC65_05735"/>
<dbReference type="EMBL" id="CP067018">
    <property type="protein sequence ID" value="QQN57985.1"/>
    <property type="molecule type" value="Genomic_DNA"/>
</dbReference>
<sequence length="308" mass="35233">MSIAGELNRKIVCNHDECSIFVTNLIHIKMKKYILPLSFLISLSACSDRTEGVSENKEESKPPFAKLSLKTKQSEANIFDVVNFYLEPTAKDKDVSIYDLRMSYDSIVVKTKGEDKGVVVLNAKENSLKLTQTWSNYYYLPETSTTYLYGYKGNKVVLKDSVKVDIKNSKNFLNTNWKDFNPEAINTGYPNITKPRSFSIRKQKTDNTPSIILYNHWDIPNSSDNPFYTKQNKDILKNYITKLYSKPTYTIESNGSLEQIYSNNFSAKLNGEKPLAIWITPTSKISLIEYTAFSSNVNYKIYAEPVTK</sequence>
<proteinExistence type="predicted"/>
<dbReference type="Proteomes" id="UP000595426">
    <property type="component" value="Chromosome"/>
</dbReference>
<accession>A0A7T7ZXX1</accession>
<evidence type="ECO:0000313" key="1">
    <source>
        <dbReference type="EMBL" id="QQN57985.1"/>
    </source>
</evidence>
<dbReference type="AlphaFoldDB" id="A0A7T7ZXX1"/>
<keyword evidence="2" id="KW-1185">Reference proteome</keyword>